<dbReference type="Proteomes" id="UP001500556">
    <property type="component" value="Unassembled WGS sequence"/>
</dbReference>
<evidence type="ECO:0000313" key="3">
    <source>
        <dbReference type="Proteomes" id="UP001500556"/>
    </source>
</evidence>
<feature type="transmembrane region" description="Helical" evidence="1">
    <location>
        <begin position="20"/>
        <end position="37"/>
    </location>
</feature>
<sequence>MEWLVGLLAKGRARGWRLNAVEFIVLAFLVSRVVFLVDRLGREGGSVSAAVALAVCAFLLGALLRDVLRARPQKAGRR</sequence>
<comment type="caution">
    <text evidence="2">The sequence shown here is derived from an EMBL/GenBank/DDBJ whole genome shotgun (WGS) entry which is preliminary data.</text>
</comment>
<keyword evidence="3" id="KW-1185">Reference proteome</keyword>
<protein>
    <submittedName>
        <fullName evidence="2">Uncharacterized protein</fullName>
    </submittedName>
</protein>
<organism evidence="2 3">
    <name type="scientific">Pedococcus ginsenosidimutans</name>
    <dbReference type="NCBI Taxonomy" id="490570"/>
    <lineage>
        <taxon>Bacteria</taxon>
        <taxon>Bacillati</taxon>
        <taxon>Actinomycetota</taxon>
        <taxon>Actinomycetes</taxon>
        <taxon>Micrococcales</taxon>
        <taxon>Intrasporangiaceae</taxon>
        <taxon>Pedococcus</taxon>
    </lineage>
</organism>
<feature type="transmembrane region" description="Helical" evidence="1">
    <location>
        <begin position="49"/>
        <end position="68"/>
    </location>
</feature>
<gene>
    <name evidence="2" type="ORF">GCM10025782_31530</name>
</gene>
<evidence type="ECO:0000313" key="2">
    <source>
        <dbReference type="EMBL" id="GAA4730186.1"/>
    </source>
</evidence>
<keyword evidence="1" id="KW-1133">Transmembrane helix</keyword>
<keyword evidence="1" id="KW-0472">Membrane</keyword>
<evidence type="ECO:0000256" key="1">
    <source>
        <dbReference type="SAM" id="Phobius"/>
    </source>
</evidence>
<keyword evidence="1" id="KW-0812">Transmembrane</keyword>
<reference evidence="3" key="1">
    <citation type="journal article" date="2019" name="Int. J. Syst. Evol. Microbiol.">
        <title>The Global Catalogue of Microorganisms (GCM) 10K type strain sequencing project: providing services to taxonomists for standard genome sequencing and annotation.</title>
        <authorList>
            <consortium name="The Broad Institute Genomics Platform"/>
            <consortium name="The Broad Institute Genome Sequencing Center for Infectious Disease"/>
            <person name="Wu L."/>
            <person name="Ma J."/>
        </authorList>
    </citation>
    <scope>NUCLEOTIDE SEQUENCE [LARGE SCALE GENOMIC DNA]</scope>
    <source>
        <strain evidence="3">JCM 18961</strain>
    </source>
</reference>
<dbReference type="RefSeq" id="WP_345504788.1">
    <property type="nucleotide sequence ID" value="NZ_BAABLO010000012.1"/>
</dbReference>
<proteinExistence type="predicted"/>
<name>A0ABP8YIR6_9MICO</name>
<accession>A0ABP8YIR6</accession>
<dbReference type="EMBL" id="BAABLO010000012">
    <property type="protein sequence ID" value="GAA4730186.1"/>
    <property type="molecule type" value="Genomic_DNA"/>
</dbReference>